<dbReference type="InterPro" id="IPR038765">
    <property type="entry name" value="Papain-like_cys_pep_sf"/>
</dbReference>
<dbReference type="Gene3D" id="3.10.620.30">
    <property type="match status" value="1"/>
</dbReference>
<evidence type="ECO:0000313" key="2">
    <source>
        <dbReference type="EMBL" id="HGE99151.1"/>
    </source>
</evidence>
<organism evidence="2">
    <name type="scientific">candidate division WOR-3 bacterium</name>
    <dbReference type="NCBI Taxonomy" id="2052148"/>
    <lineage>
        <taxon>Bacteria</taxon>
        <taxon>Bacteria division WOR-3</taxon>
    </lineage>
</organism>
<accession>A0A7C3YPS4</accession>
<protein>
    <submittedName>
        <fullName evidence="2">Transglutaminase domain-containing protein</fullName>
    </submittedName>
</protein>
<dbReference type="PANTHER" id="PTHR33490:SF3">
    <property type="entry name" value="CONSERVED INTEGRAL MEMBRANE PROTEIN"/>
    <property type="match status" value="1"/>
</dbReference>
<dbReference type="PANTHER" id="PTHR33490">
    <property type="entry name" value="BLR5614 PROTEIN-RELATED"/>
    <property type="match status" value="1"/>
</dbReference>
<dbReference type="SMART" id="SM00460">
    <property type="entry name" value="TGc"/>
    <property type="match status" value="1"/>
</dbReference>
<gene>
    <name evidence="2" type="ORF">ENX07_03665</name>
</gene>
<dbReference type="InterPro" id="IPR002931">
    <property type="entry name" value="Transglutaminase-like"/>
</dbReference>
<proteinExistence type="predicted"/>
<comment type="caution">
    <text evidence="2">The sequence shown here is derived from an EMBL/GenBank/DDBJ whole genome shotgun (WGS) entry which is preliminary data.</text>
</comment>
<sequence>MNKIIPIILSFLLFTCQKGKKMTEEETWLGFYLNNKKVGYSYQKFQVGANHFRFYNRAKMRLAMAGKVQELLTTTDCLTNQDFTIQNLRFELVSQNQKVRINAFVKDEELYQEVFTERGPHRTKTHLEEKIYPSFAIAKIINQKGLKKDKDYTFHIFEPLLNKILPATVTVLGGETVRVGDSDYFCIKAKVIMANNISYYWITKDGATVKEETPPQMLAIKESPQEALSQEKGEETIDIISYFSINADTVIPNPKGLEYFKVNLSGIEAKDFDLNVSDQKVVSENPLILEIRFPKLEEKTIPLPLNQPKEFLKPSLYIQSDDKEIINKAKEIKGEKNDAKEVAKRLLFWVYENLRKVPTASLPSAVDVLKMGQGDCNEHSILFAALCRAVGIPAKICVGLVYSQGKFYYHAWNLIYLNRWVACDPTFGEFPANPTHIILKEGEIEEQAKVLGAVGKIKIKVLEFN</sequence>
<evidence type="ECO:0000259" key="1">
    <source>
        <dbReference type="SMART" id="SM00460"/>
    </source>
</evidence>
<name>A0A7C3YPS4_UNCW3</name>
<dbReference type="EMBL" id="DTMQ01000019">
    <property type="protein sequence ID" value="HGE99151.1"/>
    <property type="molecule type" value="Genomic_DNA"/>
</dbReference>
<reference evidence="2" key="1">
    <citation type="journal article" date="2020" name="mSystems">
        <title>Genome- and Community-Level Interaction Insights into Carbon Utilization and Element Cycling Functions of Hydrothermarchaeota in Hydrothermal Sediment.</title>
        <authorList>
            <person name="Zhou Z."/>
            <person name="Liu Y."/>
            <person name="Xu W."/>
            <person name="Pan J."/>
            <person name="Luo Z.H."/>
            <person name="Li M."/>
        </authorList>
    </citation>
    <scope>NUCLEOTIDE SEQUENCE [LARGE SCALE GENOMIC DNA]</scope>
    <source>
        <strain evidence="2">SpSt-906</strain>
    </source>
</reference>
<dbReference type="SUPFAM" id="SSF54001">
    <property type="entry name" value="Cysteine proteinases"/>
    <property type="match status" value="1"/>
</dbReference>
<feature type="domain" description="Transglutaminase-like" evidence="1">
    <location>
        <begin position="368"/>
        <end position="427"/>
    </location>
</feature>
<dbReference type="AlphaFoldDB" id="A0A7C3YPS4"/>
<dbReference type="Pfam" id="PF01841">
    <property type="entry name" value="Transglut_core"/>
    <property type="match status" value="1"/>
</dbReference>